<accession>A0ABM7H5T5</accession>
<keyword evidence="3" id="KW-1185">Reference proteome</keyword>
<feature type="transmembrane region" description="Helical" evidence="1">
    <location>
        <begin position="6"/>
        <end position="25"/>
    </location>
</feature>
<organism evidence="2 3">
    <name type="scientific">Methanoculleus chikugoensis</name>
    <dbReference type="NCBI Taxonomy" id="118126"/>
    <lineage>
        <taxon>Archaea</taxon>
        <taxon>Methanobacteriati</taxon>
        <taxon>Methanobacteriota</taxon>
        <taxon>Stenosarchaea group</taxon>
        <taxon>Methanomicrobia</taxon>
        <taxon>Methanomicrobiales</taxon>
        <taxon>Methanomicrobiaceae</taxon>
        <taxon>Methanoculleus</taxon>
    </lineage>
</organism>
<dbReference type="Proteomes" id="UP000824969">
    <property type="component" value="Chromosome"/>
</dbReference>
<sequence length="226" mass="25811">MGFLEYYLAWVIPIGVAFSVIRLLTYFISEQKTPHRLLYRQLLAFFLAGALVGAGIALFMLSQQLPLPDTVTQTERLGFSFGVSSIILALFAIALTIVYQSQSNDEELLEVNQFKGKQTEISQKLSDIENGLSLLTQSVHDQKENCTKNIELWKNLQDVNQNLQNIIQRLEQQNSLNSHILDEMKCLRCELHYNMQFAGINEKISTIEHKITQMERKNDEINDGDA</sequence>
<feature type="transmembrane region" description="Helical" evidence="1">
    <location>
        <begin position="79"/>
        <end position="99"/>
    </location>
</feature>
<evidence type="ECO:0000313" key="2">
    <source>
        <dbReference type="EMBL" id="BBL68058.1"/>
    </source>
</evidence>
<evidence type="ECO:0000313" key="3">
    <source>
        <dbReference type="Proteomes" id="UP000824969"/>
    </source>
</evidence>
<protein>
    <submittedName>
        <fullName evidence="2">Uncharacterized protein</fullName>
    </submittedName>
</protein>
<keyword evidence="1" id="KW-1133">Transmembrane helix</keyword>
<reference evidence="2 3" key="1">
    <citation type="submission" date="2019-06" db="EMBL/GenBank/DDBJ databases">
        <title>Complete genome sequence of Methanoculleus chikugoensis strain MG62.</title>
        <authorList>
            <person name="Asakawa S."/>
            <person name="Dianou D."/>
        </authorList>
    </citation>
    <scope>NUCLEOTIDE SEQUENCE [LARGE SCALE GENOMIC DNA]</scope>
    <source>
        <strain evidence="2 3">MG62</strain>
    </source>
</reference>
<dbReference type="EMBL" id="AP019781">
    <property type="protein sequence ID" value="BBL68058.1"/>
    <property type="molecule type" value="Genomic_DNA"/>
</dbReference>
<dbReference type="RefSeq" id="WP_221058462.1">
    <property type="nucleotide sequence ID" value="NZ_AP019781.1"/>
</dbReference>
<keyword evidence="1" id="KW-0472">Membrane</keyword>
<proteinExistence type="predicted"/>
<dbReference type="GeneID" id="66130763"/>
<keyword evidence="1" id="KW-0812">Transmembrane</keyword>
<evidence type="ECO:0000256" key="1">
    <source>
        <dbReference type="SAM" id="Phobius"/>
    </source>
</evidence>
<gene>
    <name evidence="2" type="ORF">MchiMG62_12390</name>
</gene>
<feature type="transmembrane region" description="Helical" evidence="1">
    <location>
        <begin position="37"/>
        <end position="59"/>
    </location>
</feature>
<name>A0ABM7H5T5_9EURY</name>